<keyword evidence="3" id="KW-1185">Reference proteome</keyword>
<gene>
    <name evidence="2" type="ORF">JDV02_003933</name>
</gene>
<evidence type="ECO:0000313" key="3">
    <source>
        <dbReference type="Proteomes" id="UP000829364"/>
    </source>
</evidence>
<evidence type="ECO:0000313" key="2">
    <source>
        <dbReference type="EMBL" id="UNI17601.1"/>
    </source>
</evidence>
<feature type="region of interest" description="Disordered" evidence="1">
    <location>
        <begin position="138"/>
        <end position="176"/>
    </location>
</feature>
<feature type="region of interest" description="Disordered" evidence="1">
    <location>
        <begin position="1"/>
        <end position="22"/>
    </location>
</feature>
<proteinExistence type="predicted"/>
<dbReference type="KEGG" id="ptkz:JDV02_003933"/>
<feature type="compositionally biased region" description="Basic and acidic residues" evidence="1">
    <location>
        <begin position="152"/>
        <end position="166"/>
    </location>
</feature>
<dbReference type="GeneID" id="72065889"/>
<evidence type="ECO:0000256" key="1">
    <source>
        <dbReference type="SAM" id="MobiDB-lite"/>
    </source>
</evidence>
<dbReference type="EMBL" id="CP086356">
    <property type="protein sequence ID" value="UNI17601.1"/>
    <property type="molecule type" value="Genomic_DNA"/>
</dbReference>
<sequence>MHAWRQHHPVSRRARTKDGGSRLERAAPALDDGVCLPHLGGSKKQPAARPLAWFDPWNHARQAPLIMPSVHAVVQRSSALKRHDGGRAPPGRDTAGHVVGRVGGSTSIHHHLAALLHMVQGGGRMHLQRQQKLFVRRQRQDEASLLGPGGVKDTHTHRPRMKENPARDLLAAPVGH</sequence>
<dbReference type="Proteomes" id="UP000829364">
    <property type="component" value="Chromosome 3"/>
</dbReference>
<accession>A0A9Q8VAA4</accession>
<feature type="compositionally biased region" description="Basic residues" evidence="1">
    <location>
        <begin position="1"/>
        <end position="15"/>
    </location>
</feature>
<dbReference type="RefSeq" id="XP_047841082.1">
    <property type="nucleotide sequence ID" value="XM_047985105.1"/>
</dbReference>
<reference evidence="2" key="1">
    <citation type="submission" date="2021-11" db="EMBL/GenBank/DDBJ databases">
        <title>Purpureocillium_takamizusanense_genome.</title>
        <authorList>
            <person name="Nguyen N.-H."/>
        </authorList>
    </citation>
    <scope>NUCLEOTIDE SEQUENCE</scope>
    <source>
        <strain evidence="2">PT3</strain>
    </source>
</reference>
<dbReference type="AlphaFoldDB" id="A0A9Q8VAA4"/>
<organism evidence="2 3">
    <name type="scientific">Purpureocillium takamizusanense</name>
    <dbReference type="NCBI Taxonomy" id="2060973"/>
    <lineage>
        <taxon>Eukaryota</taxon>
        <taxon>Fungi</taxon>
        <taxon>Dikarya</taxon>
        <taxon>Ascomycota</taxon>
        <taxon>Pezizomycotina</taxon>
        <taxon>Sordariomycetes</taxon>
        <taxon>Hypocreomycetidae</taxon>
        <taxon>Hypocreales</taxon>
        <taxon>Ophiocordycipitaceae</taxon>
        <taxon>Purpureocillium</taxon>
    </lineage>
</organism>
<name>A0A9Q8VAA4_9HYPO</name>
<protein>
    <submittedName>
        <fullName evidence="2">Uncharacterized protein</fullName>
    </submittedName>
</protein>